<dbReference type="EMBL" id="SNRY01001415">
    <property type="protein sequence ID" value="KAA6331103.1"/>
    <property type="molecule type" value="Genomic_DNA"/>
</dbReference>
<proteinExistence type="predicted"/>
<protein>
    <submittedName>
        <fullName evidence="1">Uncharacterized protein</fullName>
    </submittedName>
</protein>
<organism evidence="1">
    <name type="scientific">termite gut metagenome</name>
    <dbReference type="NCBI Taxonomy" id="433724"/>
    <lineage>
        <taxon>unclassified sequences</taxon>
        <taxon>metagenomes</taxon>
        <taxon>organismal metagenomes</taxon>
    </lineage>
</organism>
<evidence type="ECO:0000313" key="1">
    <source>
        <dbReference type="EMBL" id="KAA6331103.1"/>
    </source>
</evidence>
<dbReference type="AlphaFoldDB" id="A0A5J4RE82"/>
<reference evidence="1" key="1">
    <citation type="submission" date="2019-03" db="EMBL/GenBank/DDBJ databases">
        <title>Single cell metagenomics reveals metabolic interactions within the superorganism composed of flagellate Streblomastix strix and complex community of Bacteroidetes bacteria on its surface.</title>
        <authorList>
            <person name="Treitli S.C."/>
            <person name="Kolisko M."/>
            <person name="Husnik F."/>
            <person name="Keeling P."/>
            <person name="Hampl V."/>
        </authorList>
    </citation>
    <scope>NUCLEOTIDE SEQUENCE</scope>
    <source>
        <strain evidence="1">STM</strain>
    </source>
</reference>
<accession>A0A5J4RE82</accession>
<sequence length="447" mass="53851">MDIINNTYYWLERFNRLVKLQVKIRLESFTGEIKINCAGEIPDVEDFKTAIEQILYSAKYSDSFIDTVNQIFFLSWANSDLIVEANLSNRQAYNEFCKLSPQIRELDKLSLDVFDFISSAVFESQDNLFHYKGFKVAKAEFPEYRYKEDKYILWSLYHLVCSLVESYHKQEMIDLRNQLSYLDKSEVNNFIKQKQDRRLGNIWESVKGFCDRNLVFEYLEPESRTGKDYLVYSILSNFMEKTNVDGYIRYVEFDYTKYHSRFQWRFEKNTPEDYKDLFALLEFNRLVYLLCNIFCVKEIEREKLTDLTPIETVTKLLENNRRLEPVDDNYLLDVTLLGRIYTEFNGELWTDIPVRNFLNMFTTSIHFEEKFKVLQKERFHYLLKKIWLNGEHRHYFNTEKEWIEPFLNHYNLSVSGYWNQTVKNGKQVKHRTFISIVDKILPLTEFS</sequence>
<name>A0A5J4RE82_9ZZZZ</name>
<gene>
    <name evidence="1" type="ORF">EZS27_020256</name>
</gene>
<comment type="caution">
    <text evidence="1">The sequence shown here is derived from an EMBL/GenBank/DDBJ whole genome shotgun (WGS) entry which is preliminary data.</text>
</comment>